<feature type="transmembrane region" description="Helical" evidence="1">
    <location>
        <begin position="44"/>
        <end position="72"/>
    </location>
</feature>
<dbReference type="STRING" id="168384.SAMN05660368_00627"/>
<accession>C6LBL0</accession>
<dbReference type="Proteomes" id="UP000005561">
    <property type="component" value="Unassembled WGS sequence"/>
</dbReference>
<keyword evidence="1" id="KW-0472">Membrane</keyword>
<dbReference type="EMBL" id="ACCL02000004">
    <property type="protein sequence ID" value="EET61813.1"/>
    <property type="molecule type" value="Genomic_DNA"/>
</dbReference>
<organism evidence="2 3">
    <name type="scientific">Marvinbryantia formatexigens DSM 14469</name>
    <dbReference type="NCBI Taxonomy" id="478749"/>
    <lineage>
        <taxon>Bacteria</taxon>
        <taxon>Bacillati</taxon>
        <taxon>Bacillota</taxon>
        <taxon>Clostridia</taxon>
        <taxon>Lachnospirales</taxon>
        <taxon>Lachnospiraceae</taxon>
        <taxon>Marvinbryantia</taxon>
    </lineage>
</organism>
<comment type="caution">
    <text evidence="2">The sequence shown here is derived from an EMBL/GenBank/DDBJ whole genome shotgun (WGS) entry which is preliminary data.</text>
</comment>
<sequence length="85" mass="9645">MNREKYNDVKGDDLMSDILTDGREKSHFQTGERNRTVCRKTLRAMVLTAGGGLLMILLVPAGILFLGISFVWKLTDYLLKKLDNE</sequence>
<dbReference type="AlphaFoldDB" id="C6LBL0"/>
<evidence type="ECO:0000313" key="3">
    <source>
        <dbReference type="Proteomes" id="UP000005561"/>
    </source>
</evidence>
<evidence type="ECO:0000256" key="1">
    <source>
        <dbReference type="SAM" id="Phobius"/>
    </source>
</evidence>
<protein>
    <submittedName>
        <fullName evidence="2">Uncharacterized protein</fullName>
    </submittedName>
</protein>
<keyword evidence="1" id="KW-1133">Transmembrane helix</keyword>
<name>C6LBL0_9FIRM</name>
<gene>
    <name evidence="2" type="ORF">BRYFOR_06005</name>
</gene>
<evidence type="ECO:0000313" key="2">
    <source>
        <dbReference type="EMBL" id="EET61813.1"/>
    </source>
</evidence>
<keyword evidence="3" id="KW-1185">Reference proteome</keyword>
<reference evidence="2" key="1">
    <citation type="submission" date="2009-07" db="EMBL/GenBank/DDBJ databases">
        <authorList>
            <person name="Weinstock G."/>
            <person name="Sodergren E."/>
            <person name="Clifton S."/>
            <person name="Fulton L."/>
            <person name="Fulton B."/>
            <person name="Courtney L."/>
            <person name="Fronick C."/>
            <person name="Harrison M."/>
            <person name="Strong C."/>
            <person name="Farmer C."/>
            <person name="Delahaunty K."/>
            <person name="Markovic C."/>
            <person name="Hall O."/>
            <person name="Minx P."/>
            <person name="Tomlinson C."/>
            <person name="Mitreva M."/>
            <person name="Nelson J."/>
            <person name="Hou S."/>
            <person name="Wollam A."/>
            <person name="Pepin K.H."/>
            <person name="Johnson M."/>
            <person name="Bhonagiri V."/>
            <person name="Nash W.E."/>
            <person name="Warren W."/>
            <person name="Chinwalla A."/>
            <person name="Mardis E.R."/>
            <person name="Wilson R.K."/>
        </authorList>
    </citation>
    <scope>NUCLEOTIDE SEQUENCE [LARGE SCALE GENOMIC DNA]</scope>
    <source>
        <strain evidence="2">DSM 14469</strain>
    </source>
</reference>
<proteinExistence type="predicted"/>
<keyword evidence="1" id="KW-0812">Transmembrane</keyword>